<keyword evidence="5" id="KW-1185">Reference proteome</keyword>
<evidence type="ECO:0000313" key="5">
    <source>
        <dbReference type="Proteomes" id="UP000528286"/>
    </source>
</evidence>
<evidence type="ECO:0000259" key="3">
    <source>
        <dbReference type="Pfam" id="PF03981"/>
    </source>
</evidence>
<dbReference type="PANTHER" id="PTHR12184">
    <property type="entry name" value="UBIQUINOL-CYTOCHROME C REDUCTASE COMPLEX ASSEMBLY FACTOR 1 FAMILY MEMBER"/>
    <property type="match status" value="1"/>
</dbReference>
<dbReference type="InterPro" id="IPR007129">
    <property type="entry name" value="Ubiqinol_cyt_c_chaperone_CPB3"/>
</dbReference>
<sequence length="181" mass="20140">MIFGLFRNRKHNQAIMKRQYDALTTVSRDPVFFLDYDVPDTVMGRFEMVSIVMILFFRRTRKSDTSGQELAQEIVDAFFQDLDHAIRELGIGDPAVPKRMKKFAGMFYGRLESYAKALDEGDAAALAAALARNIHPGKSDAPDMRALADYMIEAEAILAAEPEDSLATGTMRFPAPGKKGA</sequence>
<dbReference type="EMBL" id="JACIEZ010000005">
    <property type="protein sequence ID" value="MBB4065489.1"/>
    <property type="molecule type" value="Genomic_DNA"/>
</dbReference>
<comment type="similarity">
    <text evidence="2">Belongs to the UPF0174 family.</text>
</comment>
<gene>
    <name evidence="4" type="ORF">GGR23_002696</name>
</gene>
<dbReference type="AlphaFoldDB" id="A0A7W6J665"/>
<feature type="domain" description="Ubiquinol-cytochrome c chaperone" evidence="3">
    <location>
        <begin position="35"/>
        <end position="173"/>
    </location>
</feature>
<accession>A0A7W6J665</accession>
<organism evidence="4 5">
    <name type="scientific">Gellertiella hungarica</name>
    <dbReference type="NCBI Taxonomy" id="1572859"/>
    <lineage>
        <taxon>Bacteria</taxon>
        <taxon>Pseudomonadati</taxon>
        <taxon>Pseudomonadota</taxon>
        <taxon>Alphaproteobacteria</taxon>
        <taxon>Hyphomicrobiales</taxon>
        <taxon>Rhizobiaceae</taxon>
        <taxon>Gellertiella</taxon>
    </lineage>
</organism>
<dbReference type="PANTHER" id="PTHR12184:SF1">
    <property type="entry name" value="UBIQUINOL-CYTOCHROME-C REDUCTASE COMPLEX ASSEMBLY FACTOR 1"/>
    <property type="match status" value="1"/>
</dbReference>
<comment type="similarity">
    <text evidence="1">Belongs to the CBP3 family.</text>
</comment>
<reference evidence="4 5" key="1">
    <citation type="submission" date="2020-08" db="EMBL/GenBank/DDBJ databases">
        <title>Genomic Encyclopedia of Type Strains, Phase IV (KMG-IV): sequencing the most valuable type-strain genomes for metagenomic binning, comparative biology and taxonomic classification.</title>
        <authorList>
            <person name="Goeker M."/>
        </authorList>
    </citation>
    <scope>NUCLEOTIDE SEQUENCE [LARGE SCALE GENOMIC DNA]</scope>
    <source>
        <strain evidence="4 5">DSM 29853</strain>
    </source>
</reference>
<dbReference type="InterPro" id="IPR021150">
    <property type="entry name" value="Ubiq_cyt_c_chap"/>
</dbReference>
<evidence type="ECO:0000256" key="1">
    <source>
        <dbReference type="ARBA" id="ARBA00006407"/>
    </source>
</evidence>
<dbReference type="InterPro" id="IPR014569">
    <property type="entry name" value="Ubq_cyt-c_CBP3-rel"/>
</dbReference>
<proteinExistence type="inferred from homology"/>
<evidence type="ECO:0000313" key="4">
    <source>
        <dbReference type="EMBL" id="MBB4065489.1"/>
    </source>
</evidence>
<protein>
    <submittedName>
        <fullName evidence="4">Cytochrome b pre-mRNA-processing protein 3</fullName>
    </submittedName>
</protein>
<dbReference type="RefSeq" id="WP_183366789.1">
    <property type="nucleotide sequence ID" value="NZ_JACIEZ010000005.1"/>
</dbReference>
<dbReference type="Pfam" id="PF03981">
    <property type="entry name" value="Ubiq_cyt_C_chap"/>
    <property type="match status" value="1"/>
</dbReference>
<evidence type="ECO:0000256" key="2">
    <source>
        <dbReference type="ARBA" id="ARBA00006436"/>
    </source>
</evidence>
<comment type="caution">
    <text evidence="4">The sequence shown here is derived from an EMBL/GenBank/DDBJ whole genome shotgun (WGS) entry which is preliminary data.</text>
</comment>
<dbReference type="Proteomes" id="UP000528286">
    <property type="component" value="Unassembled WGS sequence"/>
</dbReference>
<dbReference type="PIRSF" id="PIRSF032079">
    <property type="entry name" value="UCP032079"/>
    <property type="match status" value="1"/>
</dbReference>
<name>A0A7W6J665_9HYPH</name>